<dbReference type="EMBL" id="BEZZ01000566">
    <property type="protein sequence ID" value="GCC34083.1"/>
    <property type="molecule type" value="Genomic_DNA"/>
</dbReference>
<proteinExistence type="predicted"/>
<comment type="caution">
    <text evidence="1">The sequence shown here is derived from an EMBL/GenBank/DDBJ whole genome shotgun (WGS) entry which is preliminary data.</text>
</comment>
<reference evidence="1 2" key="1">
    <citation type="journal article" date="2018" name="Nat. Ecol. Evol.">
        <title>Shark genomes provide insights into elasmobranch evolution and the origin of vertebrates.</title>
        <authorList>
            <person name="Hara Y"/>
            <person name="Yamaguchi K"/>
            <person name="Onimaru K"/>
            <person name="Kadota M"/>
            <person name="Koyanagi M"/>
            <person name="Keeley SD"/>
            <person name="Tatsumi K"/>
            <person name="Tanaka K"/>
            <person name="Motone F"/>
            <person name="Kageyama Y"/>
            <person name="Nozu R"/>
            <person name="Adachi N"/>
            <person name="Nishimura O"/>
            <person name="Nakagawa R"/>
            <person name="Tanegashima C"/>
            <person name="Kiyatake I"/>
            <person name="Matsumoto R"/>
            <person name="Murakumo K"/>
            <person name="Nishida K"/>
            <person name="Terakita A"/>
            <person name="Kuratani S"/>
            <person name="Sato K"/>
            <person name="Hyodo S Kuraku.S."/>
        </authorList>
    </citation>
    <scope>NUCLEOTIDE SEQUENCE [LARGE SCALE GENOMIC DNA]</scope>
</reference>
<dbReference type="Proteomes" id="UP000287033">
    <property type="component" value="Unassembled WGS sequence"/>
</dbReference>
<gene>
    <name evidence="1" type="ORF">chiPu_0012556</name>
</gene>
<protein>
    <submittedName>
        <fullName evidence="1">Uncharacterized protein</fullName>
    </submittedName>
</protein>
<keyword evidence="2" id="KW-1185">Reference proteome</keyword>
<organism evidence="1 2">
    <name type="scientific">Chiloscyllium punctatum</name>
    <name type="common">Brownbanded bambooshark</name>
    <name type="synonym">Hemiscyllium punctatum</name>
    <dbReference type="NCBI Taxonomy" id="137246"/>
    <lineage>
        <taxon>Eukaryota</taxon>
        <taxon>Metazoa</taxon>
        <taxon>Chordata</taxon>
        <taxon>Craniata</taxon>
        <taxon>Vertebrata</taxon>
        <taxon>Chondrichthyes</taxon>
        <taxon>Elasmobranchii</taxon>
        <taxon>Galeomorphii</taxon>
        <taxon>Galeoidea</taxon>
        <taxon>Orectolobiformes</taxon>
        <taxon>Hemiscylliidae</taxon>
        <taxon>Chiloscyllium</taxon>
    </lineage>
</organism>
<name>A0A401SUP5_CHIPU</name>
<sequence>MRPVTFWIAVCASSDVRNYPEARFSGRGGRRQIACLTSPLYPLTNEVPGIWGTCYVTHRATVARVGGV</sequence>
<evidence type="ECO:0000313" key="2">
    <source>
        <dbReference type="Proteomes" id="UP000287033"/>
    </source>
</evidence>
<accession>A0A401SUP5</accession>
<dbReference type="AlphaFoldDB" id="A0A401SUP5"/>
<evidence type="ECO:0000313" key="1">
    <source>
        <dbReference type="EMBL" id="GCC34083.1"/>
    </source>
</evidence>